<evidence type="ECO:0000259" key="4">
    <source>
        <dbReference type="PROSITE" id="PS01124"/>
    </source>
</evidence>
<dbReference type="Gene3D" id="1.10.10.60">
    <property type="entry name" value="Homeodomain-like"/>
    <property type="match status" value="1"/>
</dbReference>
<dbReference type="InterPro" id="IPR020449">
    <property type="entry name" value="Tscrpt_reg_AraC-type_HTH"/>
</dbReference>
<dbReference type="SMART" id="SM00342">
    <property type="entry name" value="HTH_ARAC"/>
    <property type="match status" value="1"/>
</dbReference>
<feature type="domain" description="HTH araC/xylS-type" evidence="4">
    <location>
        <begin position="231"/>
        <end position="329"/>
    </location>
</feature>
<keyword evidence="2" id="KW-0238">DNA-binding</keyword>
<dbReference type="Pfam" id="PF12625">
    <property type="entry name" value="Arabinose_bd"/>
    <property type="match status" value="1"/>
</dbReference>
<dbReference type="Pfam" id="PF12833">
    <property type="entry name" value="HTH_18"/>
    <property type="match status" value="1"/>
</dbReference>
<reference evidence="5 6" key="1">
    <citation type="journal article" date="2014" name="Int. J. Syst. Evol. Microbiol.">
        <title>Complete genome sequence of Corynebacterium casei LMG S-19264T (=DSM 44701T), isolated from a smear-ripened cheese.</title>
        <authorList>
            <consortium name="US DOE Joint Genome Institute (JGI-PGF)"/>
            <person name="Walter F."/>
            <person name="Albersmeier A."/>
            <person name="Kalinowski J."/>
            <person name="Ruckert C."/>
        </authorList>
    </citation>
    <scope>NUCLEOTIDE SEQUENCE [LARGE SCALE GENOMIC DNA]</scope>
    <source>
        <strain evidence="5 6">CGMCC 1.7286</strain>
    </source>
</reference>
<comment type="caution">
    <text evidence="5">The sequence shown here is derived from an EMBL/GenBank/DDBJ whole genome shotgun (WGS) entry which is preliminary data.</text>
</comment>
<dbReference type="RefSeq" id="WP_188862930.1">
    <property type="nucleotide sequence ID" value="NZ_BMLT01000020.1"/>
</dbReference>
<organism evidence="5 6">
    <name type="scientific">Marinobacterium nitratireducens</name>
    <dbReference type="NCBI Taxonomy" id="518897"/>
    <lineage>
        <taxon>Bacteria</taxon>
        <taxon>Pseudomonadati</taxon>
        <taxon>Pseudomonadota</taxon>
        <taxon>Gammaproteobacteria</taxon>
        <taxon>Oceanospirillales</taxon>
        <taxon>Oceanospirillaceae</taxon>
        <taxon>Marinobacterium</taxon>
    </lineage>
</organism>
<dbReference type="InterPro" id="IPR009057">
    <property type="entry name" value="Homeodomain-like_sf"/>
</dbReference>
<sequence>MYRVRSGGIAGFVELVRQLGANPFELIEQAGLGHAQLRNPDTYIPYPRLAELLELAAHRCQSPLFGLLLAERQASDVLGELMTAVAGSGSVGEAIATAAKYLYLHASDVLLEQEVRSDEVRLGIRFGFSGHLGTDQLTLLSAGHLATFIADLLREDRFGLTLHFRQAPPPPLQTEQRTRFRRLKFSQEFDGITLRKQQLDFPIVRDEALLRKHFQQYLHQLQSRYPDSLEDQIREVIRQLLPTGECRIEQVAATLDLHTRTLQSRLRERGSSYREILKGTRLELALHHLSRGPVSITDLALRLGYADVAIFSRHFKGWTGVSPREWRKMHKDSSGL</sequence>
<dbReference type="PANTHER" id="PTHR47894">
    <property type="entry name" value="HTH-TYPE TRANSCRIPTIONAL REGULATOR GADX"/>
    <property type="match status" value="1"/>
</dbReference>
<dbReference type="EMBL" id="BMLT01000020">
    <property type="protein sequence ID" value="GGO88882.1"/>
    <property type="molecule type" value="Genomic_DNA"/>
</dbReference>
<name>A0A917ZR56_9GAMM</name>
<keyword evidence="1" id="KW-0805">Transcription regulation</keyword>
<dbReference type="PANTHER" id="PTHR47894:SF4">
    <property type="entry name" value="HTH-TYPE TRANSCRIPTIONAL REGULATOR GADX"/>
    <property type="match status" value="1"/>
</dbReference>
<gene>
    <name evidence="5" type="ORF">GCM10011348_45350</name>
</gene>
<evidence type="ECO:0000256" key="2">
    <source>
        <dbReference type="ARBA" id="ARBA00023125"/>
    </source>
</evidence>
<dbReference type="GO" id="GO:0005829">
    <property type="term" value="C:cytosol"/>
    <property type="evidence" value="ECO:0007669"/>
    <property type="project" value="TreeGrafter"/>
</dbReference>
<proteinExistence type="predicted"/>
<evidence type="ECO:0000256" key="3">
    <source>
        <dbReference type="ARBA" id="ARBA00023163"/>
    </source>
</evidence>
<dbReference type="GO" id="GO:0000976">
    <property type="term" value="F:transcription cis-regulatory region binding"/>
    <property type="evidence" value="ECO:0007669"/>
    <property type="project" value="TreeGrafter"/>
</dbReference>
<dbReference type="SUPFAM" id="SSF46689">
    <property type="entry name" value="Homeodomain-like"/>
    <property type="match status" value="1"/>
</dbReference>
<protein>
    <submittedName>
        <fullName evidence="5">AraC family transcriptional regulator</fullName>
    </submittedName>
</protein>
<dbReference type="Proteomes" id="UP000599578">
    <property type="component" value="Unassembled WGS sequence"/>
</dbReference>
<keyword evidence="3" id="KW-0804">Transcription</keyword>
<dbReference type="GO" id="GO:0003700">
    <property type="term" value="F:DNA-binding transcription factor activity"/>
    <property type="evidence" value="ECO:0007669"/>
    <property type="project" value="InterPro"/>
</dbReference>
<evidence type="ECO:0000256" key="1">
    <source>
        <dbReference type="ARBA" id="ARBA00023015"/>
    </source>
</evidence>
<dbReference type="PRINTS" id="PR00032">
    <property type="entry name" value="HTHARAC"/>
</dbReference>
<evidence type="ECO:0000313" key="6">
    <source>
        <dbReference type="Proteomes" id="UP000599578"/>
    </source>
</evidence>
<evidence type="ECO:0000313" key="5">
    <source>
        <dbReference type="EMBL" id="GGO88882.1"/>
    </source>
</evidence>
<dbReference type="PROSITE" id="PS01124">
    <property type="entry name" value="HTH_ARAC_FAMILY_2"/>
    <property type="match status" value="1"/>
</dbReference>
<dbReference type="AlphaFoldDB" id="A0A917ZR56"/>
<dbReference type="InterPro" id="IPR032687">
    <property type="entry name" value="AraC-type_N"/>
</dbReference>
<accession>A0A917ZR56</accession>
<dbReference type="InterPro" id="IPR018060">
    <property type="entry name" value="HTH_AraC"/>
</dbReference>
<keyword evidence="6" id="KW-1185">Reference proteome</keyword>